<dbReference type="Proteomes" id="UP000186953">
    <property type="component" value="Unassembled WGS sequence"/>
</dbReference>
<dbReference type="STRING" id="228959.SAMN05421797_102333"/>
<protein>
    <submittedName>
        <fullName evidence="1">Uncharacterized protein</fullName>
    </submittedName>
</protein>
<dbReference type="AlphaFoldDB" id="A0A1N6UGJ7"/>
<evidence type="ECO:0000313" key="1">
    <source>
        <dbReference type="EMBL" id="SIQ64739.1"/>
    </source>
</evidence>
<sequence length="46" mass="5686">MENQYLIKLRINNIVLQIGYRYLTKKKARILFVMFFLIDAKNYLKF</sequence>
<organism evidence="1 2">
    <name type="scientific">Maribacter ulvicola</name>
    <dbReference type="NCBI Taxonomy" id="228959"/>
    <lineage>
        <taxon>Bacteria</taxon>
        <taxon>Pseudomonadati</taxon>
        <taxon>Bacteroidota</taxon>
        <taxon>Flavobacteriia</taxon>
        <taxon>Flavobacteriales</taxon>
        <taxon>Flavobacteriaceae</taxon>
        <taxon>Maribacter</taxon>
    </lineage>
</organism>
<name>A0A1N6UGJ7_9FLAO</name>
<dbReference type="EMBL" id="FTMA01000002">
    <property type="protein sequence ID" value="SIQ64739.1"/>
    <property type="molecule type" value="Genomic_DNA"/>
</dbReference>
<proteinExistence type="predicted"/>
<evidence type="ECO:0000313" key="2">
    <source>
        <dbReference type="Proteomes" id="UP000186953"/>
    </source>
</evidence>
<gene>
    <name evidence="1" type="ORF">SAMN05421797_102333</name>
</gene>
<keyword evidence="2" id="KW-1185">Reference proteome</keyword>
<reference evidence="2" key="1">
    <citation type="submission" date="2017-01" db="EMBL/GenBank/DDBJ databases">
        <authorList>
            <person name="Varghese N."/>
            <person name="Submissions S."/>
        </authorList>
    </citation>
    <scope>NUCLEOTIDE SEQUENCE [LARGE SCALE GENOMIC DNA]</scope>
    <source>
        <strain evidence="2">DSM 15366</strain>
    </source>
</reference>
<accession>A0A1N6UGJ7</accession>